<name>A0A1H2QJA3_THIRO</name>
<dbReference type="EMBL" id="FNNZ01000001">
    <property type="protein sequence ID" value="SDW06489.1"/>
    <property type="molecule type" value="Genomic_DNA"/>
</dbReference>
<proteinExistence type="predicted"/>
<dbReference type="Proteomes" id="UP000198816">
    <property type="component" value="Unassembled WGS sequence"/>
</dbReference>
<evidence type="ECO:0000313" key="4">
    <source>
        <dbReference type="Proteomes" id="UP000198816"/>
    </source>
</evidence>
<evidence type="ECO:0000313" key="3">
    <source>
        <dbReference type="EMBL" id="SDW06489.1"/>
    </source>
</evidence>
<evidence type="ECO:0000256" key="2">
    <source>
        <dbReference type="SAM" id="MobiDB-lite"/>
    </source>
</evidence>
<feature type="coiled-coil region" evidence="1">
    <location>
        <begin position="217"/>
        <end position="292"/>
    </location>
</feature>
<protein>
    <submittedName>
        <fullName evidence="3">Uncharacterized protein</fullName>
    </submittedName>
</protein>
<accession>A0A1H2QJA3</accession>
<keyword evidence="4" id="KW-1185">Reference proteome</keyword>
<dbReference type="STRING" id="1058.SAMN05421783_101273"/>
<organism evidence="3 4">
    <name type="scientific">Thiocapsa roseopersicina</name>
    <dbReference type="NCBI Taxonomy" id="1058"/>
    <lineage>
        <taxon>Bacteria</taxon>
        <taxon>Pseudomonadati</taxon>
        <taxon>Pseudomonadota</taxon>
        <taxon>Gammaproteobacteria</taxon>
        <taxon>Chromatiales</taxon>
        <taxon>Chromatiaceae</taxon>
        <taxon>Thiocapsa</taxon>
    </lineage>
</organism>
<feature type="region of interest" description="Disordered" evidence="2">
    <location>
        <begin position="1"/>
        <end position="26"/>
    </location>
</feature>
<evidence type="ECO:0000256" key="1">
    <source>
        <dbReference type="SAM" id="Coils"/>
    </source>
</evidence>
<dbReference type="AlphaFoldDB" id="A0A1H2QJA3"/>
<sequence>MRFFATQGPVLQSSSPAPPSRPFLPDGAPARLGPRCCCMTRIDPTARAWQTCRVRPVAGSEHPTRPIPMARDPRTSTRRGILISMRAIAPLILVLGTLAVGGAGDLAAETDLPAAVPSEAEPDVWNRTLETATGWWQRSRDFADRALADAKGLFAEDRDFARVWENVVPTLDSALVLEERHGELPERTWFGTDQRSNREEINALLDTAVEILSTSPIQNYRERIRILQAEIEKARAGIADARQKRISAPAESTLKKTVADYDRSIASLEDDIDRLNGELAAVKREFAGELRQMGIDLGDDQIELLLSTVVGDNMVDLGILFDNVKAITAQLEVLVAQSGEDLQSARRYYGLYVVLLQALNRMHLQIEEAIGEQYVPQIDAIIARAQELSGETRALQRESPGRQEVLAANLEAQQLTVQAAEIYRQYLRDQAAQVKQARRELEKDIAAAWNTYETVRVSGELVSLVRSSQQLLEGLMNRQVPALRPFENLEMQREFQKLTEQLRNRSAG</sequence>
<reference evidence="4" key="1">
    <citation type="submission" date="2016-10" db="EMBL/GenBank/DDBJ databases">
        <authorList>
            <person name="Varghese N."/>
            <person name="Submissions S."/>
        </authorList>
    </citation>
    <scope>NUCLEOTIDE SEQUENCE [LARGE SCALE GENOMIC DNA]</scope>
    <source>
        <strain evidence="4">DSM 217</strain>
    </source>
</reference>
<gene>
    <name evidence="3" type="ORF">SAMN05421783_101273</name>
</gene>
<keyword evidence="1" id="KW-0175">Coiled coil</keyword>